<name>F0SVC2_SYNGF</name>
<dbReference type="RefSeq" id="WP_013625560.1">
    <property type="nucleotide sequence ID" value="NC_015172.1"/>
</dbReference>
<dbReference type="InterPro" id="IPR007159">
    <property type="entry name" value="SpoVT-AbrB_dom"/>
</dbReference>
<keyword evidence="4" id="KW-1185">Reference proteome</keyword>
<evidence type="ECO:0000313" key="4">
    <source>
        <dbReference type="Proteomes" id="UP000007488"/>
    </source>
</evidence>
<feature type="domain" description="SpoVT-AbrB" evidence="2">
    <location>
        <begin position="1"/>
        <end position="46"/>
    </location>
</feature>
<dbReference type="Gene3D" id="2.10.260.10">
    <property type="match status" value="1"/>
</dbReference>
<dbReference type="InterPro" id="IPR037914">
    <property type="entry name" value="SpoVT-AbrB_sf"/>
</dbReference>
<dbReference type="SUPFAM" id="SSF89447">
    <property type="entry name" value="AbrB/MazE/MraZ-like"/>
    <property type="match status" value="1"/>
</dbReference>
<dbReference type="NCBIfam" id="TIGR01439">
    <property type="entry name" value="lp_hng_hel_AbrB"/>
    <property type="match status" value="1"/>
</dbReference>
<dbReference type="GO" id="GO:0003677">
    <property type="term" value="F:DNA binding"/>
    <property type="evidence" value="ECO:0007669"/>
    <property type="project" value="UniProtKB-UniRule"/>
</dbReference>
<protein>
    <submittedName>
        <fullName evidence="3">Transcriptional regulator, AbrB family</fullName>
    </submittedName>
</protein>
<dbReference type="PANTHER" id="PTHR34860">
    <property type="entry name" value="REPRESSOR-LIKE PROTEIN SSO7C3"/>
    <property type="match status" value="1"/>
</dbReference>
<dbReference type="EMBL" id="CP002547">
    <property type="protein sequence ID" value="ADY56695.1"/>
    <property type="molecule type" value="Genomic_DNA"/>
</dbReference>
<dbReference type="PANTHER" id="PTHR34860:SF6">
    <property type="entry name" value="REPRESSOR-LIKE PROTEIN SSO7C3"/>
    <property type="match status" value="1"/>
</dbReference>
<sequence>MELAKITSKGQITIPIQIRKMLNLKDGDKVVFMTEGGRVIMENPTRLAVKEAQEAFEGLAEELGLKSEDDVINLVKEVRKELWEKKHADND</sequence>
<evidence type="ECO:0000313" key="3">
    <source>
        <dbReference type="EMBL" id="ADY56695.1"/>
    </source>
</evidence>
<dbReference type="eggNOG" id="COG2002">
    <property type="taxonomic scope" value="Bacteria"/>
</dbReference>
<evidence type="ECO:0000256" key="1">
    <source>
        <dbReference type="PROSITE-ProRule" id="PRU01076"/>
    </source>
</evidence>
<dbReference type="Proteomes" id="UP000007488">
    <property type="component" value="Chromosome"/>
</dbReference>
<organism evidence="3 4">
    <name type="scientific">Syntrophobotulus glycolicus (strain DSM 8271 / FlGlyR)</name>
    <dbReference type="NCBI Taxonomy" id="645991"/>
    <lineage>
        <taxon>Bacteria</taxon>
        <taxon>Bacillati</taxon>
        <taxon>Bacillota</taxon>
        <taxon>Clostridia</taxon>
        <taxon>Eubacteriales</taxon>
        <taxon>Desulfitobacteriaceae</taxon>
        <taxon>Syntrophobotulus</taxon>
    </lineage>
</organism>
<proteinExistence type="predicted"/>
<dbReference type="KEGG" id="sgy:Sgly_2409"/>
<reference evidence="3 4" key="1">
    <citation type="journal article" date="2011" name="Stand. Genomic Sci.">
        <title>Complete genome sequence of Syntrophobotulus glycolicus type strain (FlGlyR).</title>
        <authorList>
            <person name="Han C."/>
            <person name="Mwirichia R."/>
            <person name="Chertkov O."/>
            <person name="Held B."/>
            <person name="Lapidus A."/>
            <person name="Nolan M."/>
            <person name="Lucas S."/>
            <person name="Hammon N."/>
            <person name="Deshpande S."/>
            <person name="Cheng J.F."/>
            <person name="Tapia R."/>
            <person name="Goodwin L."/>
            <person name="Pitluck S."/>
            <person name="Huntemann M."/>
            <person name="Liolios K."/>
            <person name="Ivanova N."/>
            <person name="Pagani I."/>
            <person name="Mavromatis K."/>
            <person name="Ovchinikova G."/>
            <person name="Pati A."/>
            <person name="Chen A."/>
            <person name="Palaniappan K."/>
            <person name="Land M."/>
            <person name="Hauser L."/>
            <person name="Brambilla E.M."/>
            <person name="Rohde M."/>
            <person name="Spring S."/>
            <person name="Sikorski J."/>
            <person name="Goker M."/>
            <person name="Woyke T."/>
            <person name="Bristow J."/>
            <person name="Eisen J.A."/>
            <person name="Markowitz V."/>
            <person name="Hugenholtz P."/>
            <person name="Kyrpides N.C."/>
            <person name="Klenk H.P."/>
            <person name="Detter J.C."/>
        </authorList>
    </citation>
    <scope>NUCLEOTIDE SEQUENCE [LARGE SCALE GENOMIC DNA]</scope>
    <source>
        <strain evidence="4">DSM 8271 / FlGlyR</strain>
    </source>
</reference>
<dbReference type="HOGENOM" id="CLU_158484_1_0_9"/>
<dbReference type="SMART" id="SM00966">
    <property type="entry name" value="SpoVT_AbrB"/>
    <property type="match status" value="1"/>
</dbReference>
<evidence type="ECO:0000259" key="2">
    <source>
        <dbReference type="PROSITE" id="PS51740"/>
    </source>
</evidence>
<dbReference type="InterPro" id="IPR052975">
    <property type="entry name" value="Repressor-like_regulatory"/>
</dbReference>
<accession>F0SVC2</accession>
<dbReference type="Pfam" id="PF04014">
    <property type="entry name" value="MazE_antitoxin"/>
    <property type="match status" value="1"/>
</dbReference>
<keyword evidence="1" id="KW-0238">DNA-binding</keyword>
<dbReference type="AlphaFoldDB" id="F0SVC2"/>
<dbReference type="STRING" id="645991.Sgly_2409"/>
<dbReference type="OrthoDB" id="9811597at2"/>
<dbReference type="PROSITE" id="PS51740">
    <property type="entry name" value="SPOVT_ABRB"/>
    <property type="match status" value="1"/>
</dbReference>
<gene>
    <name evidence="3" type="ordered locus">Sgly_2409</name>
</gene>
<reference evidence="4" key="2">
    <citation type="submission" date="2011-02" db="EMBL/GenBank/DDBJ databases">
        <title>The complete genome of Syntrophobotulus glycolicus DSM 8271.</title>
        <authorList>
            <person name="Lucas S."/>
            <person name="Copeland A."/>
            <person name="Lapidus A."/>
            <person name="Bruce D."/>
            <person name="Goodwin L."/>
            <person name="Pitluck S."/>
            <person name="Kyrpides N."/>
            <person name="Mavromatis K."/>
            <person name="Pagani I."/>
            <person name="Ivanova N."/>
            <person name="Mikhailova N."/>
            <person name="Chertkov O."/>
            <person name="Held B."/>
            <person name="Detter J.C."/>
            <person name="Tapia R."/>
            <person name="Han C."/>
            <person name="Land M."/>
            <person name="Hauser L."/>
            <person name="Markowitz V."/>
            <person name="Cheng J.-F."/>
            <person name="Hugenholtz P."/>
            <person name="Woyke T."/>
            <person name="Wu D."/>
            <person name="Spring S."/>
            <person name="Schroeder M."/>
            <person name="Brambilla E."/>
            <person name="Klenk H.-P."/>
            <person name="Eisen J.A."/>
        </authorList>
    </citation>
    <scope>NUCLEOTIDE SEQUENCE [LARGE SCALE GENOMIC DNA]</scope>
    <source>
        <strain evidence="4">DSM 8271 / FlGlyR</strain>
    </source>
</reference>